<dbReference type="GO" id="GO:0050661">
    <property type="term" value="F:NADP binding"/>
    <property type="evidence" value="ECO:0007669"/>
    <property type="project" value="UniProtKB-UniRule"/>
</dbReference>
<feature type="binding site" evidence="5">
    <location>
        <position position="50"/>
    </location>
    <ligand>
        <name>FAD</name>
        <dbReference type="ChEBI" id="CHEBI:57692"/>
    </ligand>
</feature>
<evidence type="ECO:0000313" key="7">
    <source>
        <dbReference type="EMBL" id="GEO82981.1"/>
    </source>
</evidence>
<evidence type="ECO:0000313" key="8">
    <source>
        <dbReference type="Proteomes" id="UP000321567"/>
    </source>
</evidence>
<protein>
    <recommendedName>
        <fullName evidence="5">Ferredoxin--NADP reductase</fullName>
        <shortName evidence="5">FNR</shortName>
        <shortName evidence="5">Fd-NADP(+) reductase</shortName>
        <ecNumber evidence="5">1.18.1.2</ecNumber>
    </recommendedName>
</protein>
<dbReference type="EC" id="1.18.1.2" evidence="5"/>
<feature type="binding site" evidence="5">
    <location>
        <position position="95"/>
    </location>
    <ligand>
        <name>FAD</name>
        <dbReference type="ChEBI" id="CHEBI:57692"/>
    </ligand>
</feature>
<keyword evidence="2 5" id="KW-0274">FAD</keyword>
<accession>A0A512HC03</accession>
<dbReference type="Gene3D" id="3.50.50.60">
    <property type="entry name" value="FAD/NAD(P)-binding domain"/>
    <property type="match status" value="2"/>
</dbReference>
<dbReference type="InterPro" id="IPR023753">
    <property type="entry name" value="FAD/NAD-binding_dom"/>
</dbReference>
<dbReference type="Pfam" id="PF07992">
    <property type="entry name" value="Pyr_redox_2"/>
    <property type="match status" value="1"/>
</dbReference>
<evidence type="ECO:0000256" key="3">
    <source>
        <dbReference type="ARBA" id="ARBA00022857"/>
    </source>
</evidence>
<feature type="binding site" evidence="5">
    <location>
        <position position="299"/>
    </location>
    <ligand>
        <name>FAD</name>
        <dbReference type="ChEBI" id="CHEBI:57692"/>
    </ligand>
</feature>
<comment type="caution">
    <text evidence="5">Lacks conserved residue(s) required for the propagation of feature annotation.</text>
</comment>
<dbReference type="Proteomes" id="UP000321567">
    <property type="component" value="Unassembled WGS sequence"/>
</dbReference>
<feature type="domain" description="FAD/NAD(P)-binding" evidence="6">
    <location>
        <begin position="13"/>
        <end position="316"/>
    </location>
</feature>
<dbReference type="SUPFAM" id="SSF51905">
    <property type="entry name" value="FAD/NAD(P)-binding domain"/>
    <property type="match status" value="1"/>
</dbReference>
<keyword evidence="1 5" id="KW-0285">Flavoprotein</keyword>
<comment type="similarity">
    <text evidence="5">Belongs to the ferredoxin--NADP reductase type 2 family.</text>
</comment>
<reference evidence="7 8" key="1">
    <citation type="submission" date="2019-07" db="EMBL/GenBank/DDBJ databases">
        <title>Whole genome shotgun sequence of Rhodospirillum oryzae NBRC 107573.</title>
        <authorList>
            <person name="Hosoyama A."/>
            <person name="Uohara A."/>
            <person name="Ohji S."/>
            <person name="Ichikawa N."/>
        </authorList>
    </citation>
    <scope>NUCLEOTIDE SEQUENCE [LARGE SCALE GENOMIC DNA]</scope>
    <source>
        <strain evidence="7 8">NBRC 107573</strain>
    </source>
</reference>
<evidence type="ECO:0000259" key="6">
    <source>
        <dbReference type="Pfam" id="PF07992"/>
    </source>
</evidence>
<sequence>MSAPESSSSLSRFDVIVIGAGPVGLSAVFQCGMLRLRCAVVDALDAPGGQLTALYPEKPIYDIPGFPAIAAGDLVGRLLDQAAPFNPVYHFSHLVTGLERDEGTTPGLWRVRTAKGLVLEAPVVILAAGAGAFGPNRPPLADLEAYEGHSVFYSVARRETLRGKRVVIAGGGDSAVDWALSLADVAARVMVVHRRPRFRAAPETTARLEALAAQGALDLVIPYQLQALEGEGGILRSVIVADLDGARRQLDADVLLAFFGLATDLGPMAEWGLGIERHAIPVSQETCRTCRPALYAIGDVATYPGKRKLILTGFAEASAAAHNAHADCHPGEGLHFEHSTTTGVPSLG</sequence>
<comment type="caution">
    <text evidence="7">The sequence shown here is derived from an EMBL/GenBank/DDBJ whole genome shotgun (WGS) entry which is preliminary data.</text>
</comment>
<dbReference type="PRINTS" id="PR00469">
    <property type="entry name" value="PNDRDTASEII"/>
</dbReference>
<dbReference type="InterPro" id="IPR022890">
    <property type="entry name" value="Fd--NADP_Rdtase_type_2"/>
</dbReference>
<dbReference type="OrthoDB" id="9806179at2"/>
<dbReference type="GO" id="GO:0004324">
    <property type="term" value="F:ferredoxin-NADP+ reductase activity"/>
    <property type="evidence" value="ECO:0007669"/>
    <property type="project" value="UniProtKB-UniRule"/>
</dbReference>
<dbReference type="PRINTS" id="PR00368">
    <property type="entry name" value="FADPNR"/>
</dbReference>
<dbReference type="HAMAP" id="MF_01685">
    <property type="entry name" value="FENR2"/>
    <property type="match status" value="1"/>
</dbReference>
<dbReference type="AlphaFoldDB" id="A0A512HC03"/>
<evidence type="ECO:0000256" key="4">
    <source>
        <dbReference type="ARBA" id="ARBA00023002"/>
    </source>
</evidence>
<feature type="binding site" evidence="5">
    <location>
        <position position="133"/>
    </location>
    <ligand>
        <name>FAD</name>
        <dbReference type="ChEBI" id="CHEBI:57692"/>
    </ligand>
</feature>
<feature type="binding site" evidence="5">
    <location>
        <position position="340"/>
    </location>
    <ligand>
        <name>FAD</name>
        <dbReference type="ChEBI" id="CHEBI:57692"/>
    </ligand>
</feature>
<evidence type="ECO:0000256" key="5">
    <source>
        <dbReference type="HAMAP-Rule" id="MF_01685"/>
    </source>
</evidence>
<dbReference type="InterPro" id="IPR036188">
    <property type="entry name" value="FAD/NAD-bd_sf"/>
</dbReference>
<comment type="subunit">
    <text evidence="5">Homodimer.</text>
</comment>
<keyword evidence="8" id="KW-1185">Reference proteome</keyword>
<feature type="binding site" evidence="5">
    <location>
        <position position="55"/>
    </location>
    <ligand>
        <name>FAD</name>
        <dbReference type="ChEBI" id="CHEBI:57692"/>
    </ligand>
</feature>
<evidence type="ECO:0000256" key="1">
    <source>
        <dbReference type="ARBA" id="ARBA00022630"/>
    </source>
</evidence>
<name>A0A512HC03_9PROT</name>
<comment type="catalytic activity">
    <reaction evidence="5">
        <text>2 reduced [2Fe-2S]-[ferredoxin] + NADP(+) + H(+) = 2 oxidized [2Fe-2S]-[ferredoxin] + NADPH</text>
        <dbReference type="Rhea" id="RHEA:20125"/>
        <dbReference type="Rhea" id="RHEA-COMP:10000"/>
        <dbReference type="Rhea" id="RHEA-COMP:10001"/>
        <dbReference type="ChEBI" id="CHEBI:15378"/>
        <dbReference type="ChEBI" id="CHEBI:33737"/>
        <dbReference type="ChEBI" id="CHEBI:33738"/>
        <dbReference type="ChEBI" id="CHEBI:57783"/>
        <dbReference type="ChEBI" id="CHEBI:58349"/>
        <dbReference type="EC" id="1.18.1.2"/>
    </reaction>
</comment>
<dbReference type="PANTHER" id="PTHR48105">
    <property type="entry name" value="THIOREDOXIN REDUCTASE 1-RELATED-RELATED"/>
    <property type="match status" value="1"/>
</dbReference>
<proteinExistence type="inferred from homology"/>
<evidence type="ECO:0000256" key="2">
    <source>
        <dbReference type="ARBA" id="ARBA00022827"/>
    </source>
</evidence>
<dbReference type="InterPro" id="IPR050097">
    <property type="entry name" value="Ferredoxin-NADP_redctase_2"/>
</dbReference>
<gene>
    <name evidence="7" type="ORF">ROR02_31120</name>
</gene>
<keyword evidence="4 5" id="KW-0560">Oxidoreductase</keyword>
<feature type="binding site" evidence="5">
    <location>
        <position position="42"/>
    </location>
    <ligand>
        <name>FAD</name>
        <dbReference type="ChEBI" id="CHEBI:57692"/>
    </ligand>
</feature>
<organism evidence="7 8">
    <name type="scientific">Pararhodospirillum oryzae</name>
    <dbReference type="NCBI Taxonomy" id="478448"/>
    <lineage>
        <taxon>Bacteria</taxon>
        <taxon>Pseudomonadati</taxon>
        <taxon>Pseudomonadota</taxon>
        <taxon>Alphaproteobacteria</taxon>
        <taxon>Rhodospirillales</taxon>
        <taxon>Rhodospirillaceae</taxon>
        <taxon>Pararhodospirillum</taxon>
    </lineage>
</organism>
<comment type="cofactor">
    <cofactor evidence="5">
        <name>FAD</name>
        <dbReference type="ChEBI" id="CHEBI:57692"/>
    </cofactor>
    <text evidence="5">Binds 1 FAD per subunit.</text>
</comment>
<keyword evidence="3 5" id="KW-0521">NADP</keyword>
<dbReference type="EMBL" id="BJZO01000139">
    <property type="protein sequence ID" value="GEO82981.1"/>
    <property type="molecule type" value="Genomic_DNA"/>
</dbReference>
<dbReference type="RefSeq" id="WP_147165014.1">
    <property type="nucleotide sequence ID" value="NZ_BJZO01000139.1"/>
</dbReference>
<dbReference type="GO" id="GO:0050660">
    <property type="term" value="F:flavin adenine dinucleotide binding"/>
    <property type="evidence" value="ECO:0007669"/>
    <property type="project" value="UniProtKB-UniRule"/>
</dbReference>